<dbReference type="InterPro" id="IPR019734">
    <property type="entry name" value="TPR_rpt"/>
</dbReference>
<name>A0ABV2Q5H1_9BURK</name>
<feature type="compositionally biased region" description="Low complexity" evidence="2">
    <location>
        <begin position="180"/>
        <end position="193"/>
    </location>
</feature>
<dbReference type="EMBL" id="JBEPSH010000002">
    <property type="protein sequence ID" value="MET4576281.1"/>
    <property type="molecule type" value="Genomic_DNA"/>
</dbReference>
<proteinExistence type="predicted"/>
<dbReference type="Proteomes" id="UP001549320">
    <property type="component" value="Unassembled WGS sequence"/>
</dbReference>
<dbReference type="SMART" id="SM00028">
    <property type="entry name" value="TPR"/>
    <property type="match status" value="1"/>
</dbReference>
<dbReference type="PROSITE" id="PS50005">
    <property type="entry name" value="TPR"/>
    <property type="match status" value="1"/>
</dbReference>
<dbReference type="SUPFAM" id="SSF48452">
    <property type="entry name" value="TPR-like"/>
    <property type="match status" value="1"/>
</dbReference>
<sequence length="202" mass="22230">MNLRLHLLSSLPRWFRTMALFGCLATLSPLVLADEYTEVNRLLNAGQTSEALARADKYIAANPRDPQMRFVKSQVLQKSGRSSDAESILQQLTQDYPELAEPWNNLAVLHAGRGELEKARAALETAVRQDPKYATALENLGDVQARLASQSYERARQLSSGNRRLGPKIEALDDMLKIGATTSPTPAPETSPARPHRRLGGG</sequence>
<feature type="repeat" description="TPR" evidence="1">
    <location>
        <begin position="100"/>
        <end position="133"/>
    </location>
</feature>
<evidence type="ECO:0000313" key="4">
    <source>
        <dbReference type="Proteomes" id="UP001549320"/>
    </source>
</evidence>
<keyword evidence="4" id="KW-1185">Reference proteome</keyword>
<organism evidence="3 4">
    <name type="scientific">Ottowia thiooxydans</name>
    <dbReference type="NCBI Taxonomy" id="219182"/>
    <lineage>
        <taxon>Bacteria</taxon>
        <taxon>Pseudomonadati</taxon>
        <taxon>Pseudomonadota</taxon>
        <taxon>Betaproteobacteria</taxon>
        <taxon>Burkholderiales</taxon>
        <taxon>Comamonadaceae</taxon>
        <taxon>Ottowia</taxon>
    </lineage>
</organism>
<keyword evidence="1" id="KW-0802">TPR repeat</keyword>
<protein>
    <submittedName>
        <fullName evidence="3">Tetratricopeptide (TPR) repeat protein</fullName>
    </submittedName>
</protein>
<feature type="region of interest" description="Disordered" evidence="2">
    <location>
        <begin position="178"/>
        <end position="202"/>
    </location>
</feature>
<evidence type="ECO:0000256" key="2">
    <source>
        <dbReference type="SAM" id="MobiDB-lite"/>
    </source>
</evidence>
<evidence type="ECO:0000313" key="3">
    <source>
        <dbReference type="EMBL" id="MET4576281.1"/>
    </source>
</evidence>
<evidence type="ECO:0000256" key="1">
    <source>
        <dbReference type="PROSITE-ProRule" id="PRU00339"/>
    </source>
</evidence>
<accession>A0ABV2Q5H1</accession>
<gene>
    <name evidence="3" type="ORF">ABIE13_001381</name>
</gene>
<reference evidence="3 4" key="1">
    <citation type="submission" date="2024-06" db="EMBL/GenBank/DDBJ databases">
        <title>Sorghum-associated microbial communities from plants grown in Nebraska, USA.</title>
        <authorList>
            <person name="Schachtman D."/>
        </authorList>
    </citation>
    <scope>NUCLEOTIDE SEQUENCE [LARGE SCALE GENOMIC DNA]</scope>
    <source>
        <strain evidence="3 4">2709</strain>
    </source>
</reference>
<dbReference type="Gene3D" id="1.25.40.10">
    <property type="entry name" value="Tetratricopeptide repeat domain"/>
    <property type="match status" value="1"/>
</dbReference>
<dbReference type="InterPro" id="IPR011990">
    <property type="entry name" value="TPR-like_helical_dom_sf"/>
</dbReference>
<comment type="caution">
    <text evidence="3">The sequence shown here is derived from an EMBL/GenBank/DDBJ whole genome shotgun (WGS) entry which is preliminary data.</text>
</comment>
<dbReference type="Pfam" id="PF13432">
    <property type="entry name" value="TPR_16"/>
    <property type="match status" value="1"/>
</dbReference>